<feature type="compositionally biased region" description="Low complexity" evidence="1">
    <location>
        <begin position="371"/>
        <end position="385"/>
    </location>
</feature>
<feature type="chain" id="PRO_5042611250" evidence="2">
    <location>
        <begin position="20"/>
        <end position="589"/>
    </location>
</feature>
<name>A0AAI9EBV0_9PEZI</name>
<gene>
    <name evidence="3" type="ORF">LECACI_7A007474</name>
</gene>
<accession>A0AAI9EBV0</accession>
<comment type="caution">
    <text evidence="3">The sequence shown here is derived from an EMBL/GenBank/DDBJ whole genome shotgun (WGS) entry which is preliminary data.</text>
</comment>
<feature type="region of interest" description="Disordered" evidence="1">
    <location>
        <begin position="371"/>
        <end position="589"/>
    </location>
</feature>
<evidence type="ECO:0000256" key="2">
    <source>
        <dbReference type="SAM" id="SignalP"/>
    </source>
</evidence>
<feature type="signal peptide" evidence="2">
    <location>
        <begin position="1"/>
        <end position="19"/>
    </location>
</feature>
<keyword evidence="2" id="KW-0732">Signal</keyword>
<feature type="compositionally biased region" description="Low complexity" evidence="1">
    <location>
        <begin position="479"/>
        <end position="493"/>
    </location>
</feature>
<keyword evidence="4" id="KW-1185">Reference proteome</keyword>
<dbReference type="AlphaFoldDB" id="A0AAI9EBV0"/>
<proteinExistence type="predicted"/>
<evidence type="ECO:0000256" key="1">
    <source>
        <dbReference type="SAM" id="MobiDB-lite"/>
    </source>
</evidence>
<feature type="compositionally biased region" description="Gly residues" evidence="1">
    <location>
        <begin position="469"/>
        <end position="478"/>
    </location>
</feature>
<feature type="compositionally biased region" description="Polar residues" evidence="1">
    <location>
        <begin position="427"/>
        <end position="440"/>
    </location>
</feature>
<feature type="compositionally biased region" description="Low complexity" evidence="1">
    <location>
        <begin position="529"/>
        <end position="554"/>
    </location>
</feature>
<sequence>MSLIRAFTVLLSIAGIVAAAPPLPNEIFRRGQGEECAVTPQYQPEWYERNLRTVRKIYDLTVYPNNIPVLLQGGAAVPKGLFSNDSKGRVSPVGNFVGFEDSIEYFFALAPTPQGNPAGAAVYDAQVVNFVSGCPDVASSLVYLRTGQVNQLGQLNKSAPTSTLSQLASGVDYSNMQVQQAAVQGLCPVIQQRCTGSNQQYTSVQDCGQQLGAKPFGNFDEAWGDNIACRTIHLILTVVHPEVHCPHVGPTGGGKCSEIDYSVDYFDDDKLFQAPVGSVFTCSGPLQPDNQVGAGPGAGQILQQLAQLAASGKLPAGVAQMMGGGGAGGAQGGAVAGAFNPLGQSGGGAMPGTAGLMGGQQMPPANGMNNLPAGAAGAAGAEGAKPGAGGQPGQTPSAAMAGAMGGVPQGASGQTPPSSIAGATGKMSGTSQGLGSTPGQMSPPAGGATGAMPQQEVPPGYCPCAPGQQSGGHMGGTMPGSMSAGSMASANAGSGSGTPQGIQPAGMQSAGMQPAGGSTPQGVRPASMGCGPPQYGSSSSGSTPASPAQQQSPPHMCGDVNGAQAPPDMGYSKGKNGDSGSQHQKKWSA</sequence>
<organism evidence="3 4">
    <name type="scientific">Lecanosticta acicola</name>
    <dbReference type="NCBI Taxonomy" id="111012"/>
    <lineage>
        <taxon>Eukaryota</taxon>
        <taxon>Fungi</taxon>
        <taxon>Dikarya</taxon>
        <taxon>Ascomycota</taxon>
        <taxon>Pezizomycotina</taxon>
        <taxon>Dothideomycetes</taxon>
        <taxon>Dothideomycetidae</taxon>
        <taxon>Mycosphaerellales</taxon>
        <taxon>Mycosphaerellaceae</taxon>
        <taxon>Lecanosticta</taxon>
    </lineage>
</organism>
<protein>
    <submittedName>
        <fullName evidence="3">Uncharacterized protein</fullName>
    </submittedName>
</protein>
<reference evidence="3" key="1">
    <citation type="submission" date="2023-11" db="EMBL/GenBank/DDBJ databases">
        <authorList>
            <person name="Alioto T."/>
            <person name="Alioto T."/>
            <person name="Gomez Garrido J."/>
        </authorList>
    </citation>
    <scope>NUCLEOTIDE SEQUENCE</scope>
</reference>
<dbReference type="EMBL" id="CAVMBE010000061">
    <property type="protein sequence ID" value="CAK4032316.1"/>
    <property type="molecule type" value="Genomic_DNA"/>
</dbReference>
<evidence type="ECO:0000313" key="4">
    <source>
        <dbReference type="Proteomes" id="UP001296104"/>
    </source>
</evidence>
<dbReference type="Proteomes" id="UP001296104">
    <property type="component" value="Unassembled WGS sequence"/>
</dbReference>
<evidence type="ECO:0000313" key="3">
    <source>
        <dbReference type="EMBL" id="CAK4032316.1"/>
    </source>
</evidence>